<dbReference type="GO" id="GO:0004674">
    <property type="term" value="F:protein serine/threonine kinase activity"/>
    <property type="evidence" value="ECO:0007669"/>
    <property type="project" value="UniProtKB-KW"/>
</dbReference>
<proteinExistence type="predicted"/>
<keyword evidence="6" id="KW-0067">ATP-binding</keyword>
<dbReference type="VEuPathDB" id="MicrosporidiaDB:AAJ76_400043408"/>
<dbReference type="PROSITE" id="PS00108">
    <property type="entry name" value="PROTEIN_KINASE_ST"/>
    <property type="match status" value="1"/>
</dbReference>
<comment type="catalytic activity">
    <reaction evidence="8">
        <text>L-seryl-[protein] + ATP = O-phospho-L-seryl-[protein] + ADP + H(+)</text>
        <dbReference type="Rhea" id="RHEA:17989"/>
        <dbReference type="Rhea" id="RHEA-COMP:9863"/>
        <dbReference type="Rhea" id="RHEA-COMP:11604"/>
        <dbReference type="ChEBI" id="CHEBI:15378"/>
        <dbReference type="ChEBI" id="CHEBI:29999"/>
        <dbReference type="ChEBI" id="CHEBI:30616"/>
        <dbReference type="ChEBI" id="CHEBI:83421"/>
        <dbReference type="ChEBI" id="CHEBI:456216"/>
        <dbReference type="EC" id="2.7.11.1"/>
    </reaction>
</comment>
<sequence length="400" mass="46673">MNIKYDIQETLASGSTSKVKRILTIDNIEYAIKIMPKMLKDIKSFNKEISIHRSLNHPNIIKYIDSYEDKDNYYMVMNLAKFELYTFIECDVGINPLVVHFLIKQLISGVEYLHSKGICHRDIKPENLLIDADGTLLISDFGYSTFFRYKNKYRRLKFLAGSKEYMAPEVAMENYDGELCDVWSLGILLIVLLTGTLPWDAPIPSDQRFKTFISMKYHYYPPFTKIRDKILDLIKKILVVEKRRFTLEMVKDHSWIKEESSVARDTLFSLMPIKDSCKLVFTQPDDNQRLIAGSDLKLSQPINNCNQICEQKRFYKKGNMVEIKNEVTDLLKWMVVPHKILEDGISFSTTDTKRGVLRGDIIFTKVEDHCYITFRKIKGDFKEFKKFLGAFADNFSEDNN</sequence>
<dbReference type="OrthoDB" id="539158at2759"/>
<evidence type="ECO:0000256" key="6">
    <source>
        <dbReference type="ARBA" id="ARBA00022840"/>
    </source>
</evidence>
<dbReference type="GO" id="GO:0005524">
    <property type="term" value="F:ATP binding"/>
    <property type="evidence" value="ECO:0007669"/>
    <property type="project" value="UniProtKB-KW"/>
</dbReference>
<keyword evidence="2" id="KW-0723">Serine/threonine-protein kinase</keyword>
<dbReference type="InterPro" id="IPR000719">
    <property type="entry name" value="Prot_kinase_dom"/>
</dbReference>
<evidence type="ECO:0000259" key="9">
    <source>
        <dbReference type="PROSITE" id="PS50011"/>
    </source>
</evidence>
<dbReference type="Gene3D" id="1.10.510.10">
    <property type="entry name" value="Transferase(Phosphotransferase) domain 1"/>
    <property type="match status" value="1"/>
</dbReference>
<dbReference type="FunFam" id="1.10.510.10:FF:000571">
    <property type="entry name" value="Maternal embryonic leucine zipper kinase"/>
    <property type="match status" value="1"/>
</dbReference>
<reference evidence="10 11" key="1">
    <citation type="journal article" date="2015" name="Environ. Microbiol.">
        <title>Genome analyses suggest the presence of polyploidy and recent human-driven expansions in eight global populations of the honeybee pathogen Nosema ceranae.</title>
        <authorList>
            <person name="Pelin A."/>
            <person name="Selman M."/>
            <person name="Aris-Brosou S."/>
            <person name="Farinelli L."/>
            <person name="Corradi N."/>
        </authorList>
    </citation>
    <scope>NUCLEOTIDE SEQUENCE [LARGE SCALE GENOMIC DNA]</scope>
    <source>
        <strain evidence="10 11">PA08 1199</strain>
    </source>
</reference>
<dbReference type="SMART" id="SM00220">
    <property type="entry name" value="S_TKc"/>
    <property type="match status" value="1"/>
</dbReference>
<keyword evidence="5 10" id="KW-0418">Kinase</keyword>
<dbReference type="Proteomes" id="UP000034350">
    <property type="component" value="Unassembled WGS sequence"/>
</dbReference>
<dbReference type="Pfam" id="PF00069">
    <property type="entry name" value="Pkinase"/>
    <property type="match status" value="1"/>
</dbReference>
<dbReference type="VEuPathDB" id="MicrosporidiaDB:NCER_101336"/>
<evidence type="ECO:0000256" key="1">
    <source>
        <dbReference type="ARBA" id="ARBA00012513"/>
    </source>
</evidence>
<evidence type="ECO:0000256" key="4">
    <source>
        <dbReference type="ARBA" id="ARBA00022741"/>
    </source>
</evidence>
<dbReference type="GO" id="GO:0005737">
    <property type="term" value="C:cytoplasm"/>
    <property type="evidence" value="ECO:0007669"/>
    <property type="project" value="TreeGrafter"/>
</dbReference>
<evidence type="ECO:0000256" key="3">
    <source>
        <dbReference type="ARBA" id="ARBA00022679"/>
    </source>
</evidence>
<dbReference type="EC" id="2.7.11.1" evidence="1"/>
<keyword evidence="4" id="KW-0547">Nucleotide-binding</keyword>
<evidence type="ECO:0000313" key="10">
    <source>
        <dbReference type="EMBL" id="KKO76321.1"/>
    </source>
</evidence>
<dbReference type="PANTHER" id="PTHR24346:SF107">
    <property type="entry name" value="SERINE_THREONINE-PROTEIN KINASE CHK1"/>
    <property type="match status" value="1"/>
</dbReference>
<dbReference type="EMBL" id="JPQZ01000004">
    <property type="protein sequence ID" value="KKO76321.1"/>
    <property type="molecule type" value="Genomic_DNA"/>
</dbReference>
<evidence type="ECO:0000256" key="8">
    <source>
        <dbReference type="ARBA" id="ARBA00048679"/>
    </source>
</evidence>
<accession>A0A0F9WG39</accession>
<keyword evidence="3" id="KW-0808">Transferase</keyword>
<comment type="catalytic activity">
    <reaction evidence="7">
        <text>L-threonyl-[protein] + ATP = O-phospho-L-threonyl-[protein] + ADP + H(+)</text>
        <dbReference type="Rhea" id="RHEA:46608"/>
        <dbReference type="Rhea" id="RHEA-COMP:11060"/>
        <dbReference type="Rhea" id="RHEA-COMP:11605"/>
        <dbReference type="ChEBI" id="CHEBI:15378"/>
        <dbReference type="ChEBI" id="CHEBI:30013"/>
        <dbReference type="ChEBI" id="CHEBI:30616"/>
        <dbReference type="ChEBI" id="CHEBI:61977"/>
        <dbReference type="ChEBI" id="CHEBI:456216"/>
        <dbReference type="EC" id="2.7.11.1"/>
    </reaction>
</comment>
<evidence type="ECO:0000256" key="2">
    <source>
        <dbReference type="ARBA" id="ARBA00022527"/>
    </source>
</evidence>
<evidence type="ECO:0000256" key="7">
    <source>
        <dbReference type="ARBA" id="ARBA00047899"/>
    </source>
</evidence>
<evidence type="ECO:0000313" key="11">
    <source>
        <dbReference type="Proteomes" id="UP000034350"/>
    </source>
</evidence>
<dbReference type="SUPFAM" id="SSF56112">
    <property type="entry name" value="Protein kinase-like (PK-like)"/>
    <property type="match status" value="1"/>
</dbReference>
<evidence type="ECO:0000256" key="5">
    <source>
        <dbReference type="ARBA" id="ARBA00022777"/>
    </source>
</evidence>
<dbReference type="InterPro" id="IPR011009">
    <property type="entry name" value="Kinase-like_dom_sf"/>
</dbReference>
<comment type="caution">
    <text evidence="10">The sequence shown here is derived from an EMBL/GenBank/DDBJ whole genome shotgun (WGS) entry which is preliminary data.</text>
</comment>
<dbReference type="OMA" id="DICHLYL"/>
<gene>
    <name evidence="10" type="ORF">AAJ76_400043408</name>
</gene>
<dbReference type="InterPro" id="IPR008271">
    <property type="entry name" value="Ser/Thr_kinase_AS"/>
</dbReference>
<dbReference type="AlphaFoldDB" id="A0A0F9WG39"/>
<protein>
    <recommendedName>
        <fullName evidence="1">non-specific serine/threonine protein kinase</fullName>
        <ecNumber evidence="1">2.7.11.1</ecNumber>
    </recommendedName>
</protein>
<dbReference type="VEuPathDB" id="MicrosporidiaDB:G9O61_00g010460"/>
<dbReference type="RefSeq" id="XP_024332063.1">
    <property type="nucleotide sequence ID" value="XM_024475538.1"/>
</dbReference>
<organism evidence="10 11">
    <name type="scientific">Vairimorpha ceranae</name>
    <dbReference type="NCBI Taxonomy" id="40302"/>
    <lineage>
        <taxon>Eukaryota</taxon>
        <taxon>Fungi</taxon>
        <taxon>Fungi incertae sedis</taxon>
        <taxon>Microsporidia</taxon>
        <taxon>Nosematidae</taxon>
        <taxon>Vairimorpha</taxon>
    </lineage>
</organism>
<keyword evidence="11" id="KW-1185">Reference proteome</keyword>
<feature type="domain" description="Protein kinase" evidence="9">
    <location>
        <begin position="5"/>
        <end position="256"/>
    </location>
</feature>
<name>A0A0F9WG39_9MICR</name>
<dbReference type="PANTHER" id="PTHR24346">
    <property type="entry name" value="MAP/MICROTUBULE AFFINITY-REGULATING KINASE"/>
    <property type="match status" value="1"/>
</dbReference>
<dbReference type="GeneID" id="36320484"/>
<dbReference type="GO" id="GO:0035556">
    <property type="term" value="P:intracellular signal transduction"/>
    <property type="evidence" value="ECO:0007669"/>
    <property type="project" value="TreeGrafter"/>
</dbReference>
<dbReference type="PROSITE" id="PS50011">
    <property type="entry name" value="PROTEIN_KINASE_DOM"/>
    <property type="match status" value="1"/>
</dbReference>